<dbReference type="AlphaFoldDB" id="A0A447IHG3"/>
<name>A0A447IHG3_9RHOB</name>
<dbReference type="PANTHER" id="PTHR36513">
    <property type="entry name" value="ABC TRANSMEMBRANE TYPE-1 DOMAIN-CONTAINING PROTEIN"/>
    <property type="match status" value="1"/>
</dbReference>
<organism evidence="2 3">
    <name type="scientific">Paracoccus haematequi</name>
    <dbReference type="NCBI Taxonomy" id="2491866"/>
    <lineage>
        <taxon>Bacteria</taxon>
        <taxon>Pseudomonadati</taxon>
        <taxon>Pseudomonadota</taxon>
        <taxon>Alphaproteobacteria</taxon>
        <taxon>Rhodobacterales</taxon>
        <taxon>Paracoccaceae</taxon>
        <taxon>Paracoccus</taxon>
    </lineage>
</organism>
<evidence type="ECO:0000313" key="2">
    <source>
        <dbReference type="EMBL" id="VDS06947.1"/>
    </source>
</evidence>
<dbReference type="GO" id="GO:0016787">
    <property type="term" value="F:hydrolase activity"/>
    <property type="evidence" value="ECO:0007669"/>
    <property type="project" value="UniProtKB-KW"/>
</dbReference>
<proteinExistence type="predicted"/>
<dbReference type="Pfam" id="PF05990">
    <property type="entry name" value="DUF900"/>
    <property type="match status" value="1"/>
</dbReference>
<dbReference type="InterPro" id="IPR029058">
    <property type="entry name" value="AB_hydrolase_fold"/>
</dbReference>
<dbReference type="InterPro" id="IPR010297">
    <property type="entry name" value="DUF900_hydrolase"/>
</dbReference>
<protein>
    <submittedName>
        <fullName evidence="2">Alpha/beta hydrolase family protein</fullName>
    </submittedName>
</protein>
<keyword evidence="3" id="KW-1185">Reference proteome</keyword>
<feature type="chain" id="PRO_5019130364" evidence="1">
    <location>
        <begin position="21"/>
        <end position="355"/>
    </location>
</feature>
<evidence type="ECO:0000313" key="3">
    <source>
        <dbReference type="Proteomes" id="UP000270743"/>
    </source>
</evidence>
<dbReference type="EMBL" id="UZWE01000014">
    <property type="protein sequence ID" value="VDS06947.1"/>
    <property type="molecule type" value="Genomic_DNA"/>
</dbReference>
<keyword evidence="1" id="KW-0732">Signal</keyword>
<dbReference type="SUPFAM" id="SSF53474">
    <property type="entry name" value="alpha/beta-Hydrolases"/>
    <property type="match status" value="1"/>
</dbReference>
<feature type="signal peptide" evidence="1">
    <location>
        <begin position="1"/>
        <end position="20"/>
    </location>
</feature>
<evidence type="ECO:0000256" key="1">
    <source>
        <dbReference type="SAM" id="SignalP"/>
    </source>
</evidence>
<dbReference type="RefSeq" id="WP_241232614.1">
    <property type="nucleotide sequence ID" value="NZ_UZWE01000014.1"/>
</dbReference>
<accession>A0A447IHG3</accession>
<sequence length="355" mass="38716">MRHLLLSFVLVLAACAPRGALVMAPQGFQPPIAETIWVASQRGLSGEHMPQPWYSRLDVSVPVDRGPGNLAYPRPDGDPDSQFLISGGGRLADATAFRRAIERDLARHAPDDRDIILFVHGYNYSFAEGVYRTAQLAHDLQLPGIHAHFSWPSRMKPYAYSGDRDAALYSRDGLVQVIDLLAQARGRGRIVLMAHSMGGQLLMEGLRQMALSGRRDLLDQIDSVILISPDLDLRLFRSQVRAIGLLPDPFIIMTSPRDRALQLSALISDEPLRLGNIPDARPVADLNVVVVDTGAFNTGYGHFNVADSPALQSILAQTRDLDRILPDRGGSGPDLIGGAVSRVEQAVQVVLSPAF</sequence>
<dbReference type="Proteomes" id="UP000270743">
    <property type="component" value="Unassembled WGS sequence"/>
</dbReference>
<gene>
    <name evidence="2" type="ORF">PARHAE_00118</name>
</gene>
<keyword evidence="2" id="KW-0378">Hydrolase</keyword>
<reference evidence="2 3" key="1">
    <citation type="submission" date="2018-12" db="EMBL/GenBank/DDBJ databases">
        <authorList>
            <person name="Criscuolo A."/>
        </authorList>
    </citation>
    <scope>NUCLEOTIDE SEQUENCE [LARGE SCALE GENOMIC DNA]</scope>
    <source>
        <strain evidence="2">ACIP1116241</strain>
    </source>
</reference>
<dbReference type="PANTHER" id="PTHR36513:SF1">
    <property type="entry name" value="TRANSMEMBRANE PROTEIN"/>
    <property type="match status" value="1"/>
</dbReference>
<dbReference type="Gene3D" id="3.40.50.1820">
    <property type="entry name" value="alpha/beta hydrolase"/>
    <property type="match status" value="1"/>
</dbReference>
<dbReference type="PROSITE" id="PS51257">
    <property type="entry name" value="PROKAR_LIPOPROTEIN"/>
    <property type="match status" value="1"/>
</dbReference>